<feature type="compositionally biased region" description="Low complexity" evidence="1">
    <location>
        <begin position="359"/>
        <end position="370"/>
    </location>
</feature>
<comment type="caution">
    <text evidence="2">The sequence shown here is derived from an EMBL/GenBank/DDBJ whole genome shotgun (WGS) entry which is preliminary data.</text>
</comment>
<dbReference type="EMBL" id="CAUYUJ010020757">
    <property type="protein sequence ID" value="CAK0900322.1"/>
    <property type="molecule type" value="Genomic_DNA"/>
</dbReference>
<evidence type="ECO:0000313" key="2">
    <source>
        <dbReference type="EMBL" id="CAK0900322.1"/>
    </source>
</evidence>
<evidence type="ECO:0000256" key="1">
    <source>
        <dbReference type="SAM" id="MobiDB-lite"/>
    </source>
</evidence>
<feature type="region of interest" description="Disordered" evidence="1">
    <location>
        <begin position="37"/>
        <end position="58"/>
    </location>
</feature>
<keyword evidence="3" id="KW-1185">Reference proteome</keyword>
<feature type="compositionally biased region" description="Basic residues" evidence="1">
    <location>
        <begin position="378"/>
        <end position="389"/>
    </location>
</feature>
<organism evidence="2 3">
    <name type="scientific">Prorocentrum cordatum</name>
    <dbReference type="NCBI Taxonomy" id="2364126"/>
    <lineage>
        <taxon>Eukaryota</taxon>
        <taxon>Sar</taxon>
        <taxon>Alveolata</taxon>
        <taxon>Dinophyceae</taxon>
        <taxon>Prorocentrales</taxon>
        <taxon>Prorocentraceae</taxon>
        <taxon>Prorocentrum</taxon>
    </lineage>
</organism>
<feature type="non-terminal residue" evidence="2">
    <location>
        <position position="454"/>
    </location>
</feature>
<proteinExistence type="predicted"/>
<feature type="compositionally biased region" description="Basic residues" evidence="1">
    <location>
        <begin position="313"/>
        <end position="323"/>
    </location>
</feature>
<feature type="region of interest" description="Disordered" evidence="1">
    <location>
        <begin position="128"/>
        <end position="148"/>
    </location>
</feature>
<name>A0ABN9XKI5_9DINO</name>
<accession>A0ABN9XKI5</accession>
<reference evidence="2" key="1">
    <citation type="submission" date="2023-10" db="EMBL/GenBank/DDBJ databases">
        <authorList>
            <person name="Chen Y."/>
            <person name="Shah S."/>
            <person name="Dougan E. K."/>
            <person name="Thang M."/>
            <person name="Chan C."/>
        </authorList>
    </citation>
    <scope>NUCLEOTIDE SEQUENCE [LARGE SCALE GENOMIC DNA]</scope>
</reference>
<feature type="compositionally biased region" description="Acidic residues" evidence="1">
    <location>
        <begin position="412"/>
        <end position="428"/>
    </location>
</feature>
<dbReference type="Proteomes" id="UP001189429">
    <property type="component" value="Unassembled WGS sequence"/>
</dbReference>
<protein>
    <submittedName>
        <fullName evidence="2">Uncharacterized protein</fullName>
    </submittedName>
</protein>
<evidence type="ECO:0000313" key="3">
    <source>
        <dbReference type="Proteomes" id="UP001189429"/>
    </source>
</evidence>
<feature type="region of interest" description="Disordered" evidence="1">
    <location>
        <begin position="313"/>
        <end position="454"/>
    </location>
</feature>
<sequence length="454" mass="49151">MKNLRMRRVDLAALLEASQMRPTADAVGGSHRIAKASAMQRDPPTTLGKPKKTPIPLLPGPLPRCVLTRCSRRLQLGRRGPPRRSTKANPEIRCCEKCNVAKHHERSPRHHLSLAFSEPDRAVMARGPEQGEIARSARKTAPGSRGKRRKGSCIGTWFSSYYSGPVWKGTTRPAQMKLLTPASAHGRVSCRQAAPQSNFWSVMLTLWPDGDSFQLHLSSGPRLRRGGRARHTRPSWATACIASACRPNWTCASWKDRRSSPHPASLAHMYPGLHRAPLPALVGEEVGRDRHAALALPQRPLQPPLGSLARAHRGLQRGRRGRHGNGGLGAPPRAPPPPGPNTASAAPWQAESRRPPRVRPSSPTSRGRPATPRPPGPRARRPAKQHRRGATGAIGRGPRCRSGAMADRGASEGEEEEGEEEEEEEEDLAAGAATGRGTDPTGPLRRGPAEPEAA</sequence>
<gene>
    <name evidence="2" type="ORF">PCOR1329_LOCUS77624</name>
</gene>